<evidence type="ECO:0000313" key="5">
    <source>
        <dbReference type="EMBL" id="KAK3951940.1"/>
    </source>
</evidence>
<keyword evidence="3" id="KW-0732">Signal</keyword>
<feature type="compositionally biased region" description="Polar residues" evidence="1">
    <location>
        <begin position="113"/>
        <end position="133"/>
    </location>
</feature>
<organism evidence="5 6">
    <name type="scientific">Pseudoneurospora amorphoporcata</name>
    <dbReference type="NCBI Taxonomy" id="241081"/>
    <lineage>
        <taxon>Eukaryota</taxon>
        <taxon>Fungi</taxon>
        <taxon>Dikarya</taxon>
        <taxon>Ascomycota</taxon>
        <taxon>Pezizomycotina</taxon>
        <taxon>Sordariomycetes</taxon>
        <taxon>Sordariomycetidae</taxon>
        <taxon>Sordariales</taxon>
        <taxon>Sordariaceae</taxon>
        <taxon>Pseudoneurospora</taxon>
    </lineage>
</organism>
<feature type="chain" id="PRO_5042979608" description="Mid2 domain-containing protein" evidence="3">
    <location>
        <begin position="20"/>
        <end position="297"/>
    </location>
</feature>
<evidence type="ECO:0000256" key="1">
    <source>
        <dbReference type="SAM" id="MobiDB-lite"/>
    </source>
</evidence>
<feature type="region of interest" description="Disordered" evidence="1">
    <location>
        <begin position="39"/>
        <end position="163"/>
    </location>
</feature>
<name>A0AAN6NTT4_9PEZI</name>
<reference evidence="5" key="1">
    <citation type="journal article" date="2023" name="Mol. Phylogenet. Evol.">
        <title>Genome-scale phylogeny and comparative genomics of the fungal order Sordariales.</title>
        <authorList>
            <person name="Hensen N."/>
            <person name="Bonometti L."/>
            <person name="Westerberg I."/>
            <person name="Brannstrom I.O."/>
            <person name="Guillou S."/>
            <person name="Cros-Aarteil S."/>
            <person name="Calhoun S."/>
            <person name="Haridas S."/>
            <person name="Kuo A."/>
            <person name="Mondo S."/>
            <person name="Pangilinan J."/>
            <person name="Riley R."/>
            <person name="LaButti K."/>
            <person name="Andreopoulos B."/>
            <person name="Lipzen A."/>
            <person name="Chen C."/>
            <person name="Yan M."/>
            <person name="Daum C."/>
            <person name="Ng V."/>
            <person name="Clum A."/>
            <person name="Steindorff A."/>
            <person name="Ohm R.A."/>
            <person name="Martin F."/>
            <person name="Silar P."/>
            <person name="Natvig D.O."/>
            <person name="Lalanne C."/>
            <person name="Gautier V."/>
            <person name="Ament-Velasquez S.L."/>
            <person name="Kruys A."/>
            <person name="Hutchinson M.I."/>
            <person name="Powell A.J."/>
            <person name="Barry K."/>
            <person name="Miller A.N."/>
            <person name="Grigoriev I.V."/>
            <person name="Debuchy R."/>
            <person name="Gladieux P."/>
            <person name="Hiltunen Thoren M."/>
            <person name="Johannesson H."/>
        </authorList>
    </citation>
    <scope>NUCLEOTIDE SEQUENCE</scope>
    <source>
        <strain evidence="5">CBS 626.80</strain>
    </source>
</reference>
<dbReference type="EMBL" id="MU859135">
    <property type="protein sequence ID" value="KAK3951940.1"/>
    <property type="molecule type" value="Genomic_DNA"/>
</dbReference>
<proteinExistence type="predicted"/>
<feature type="compositionally biased region" description="Low complexity" evidence="1">
    <location>
        <begin position="82"/>
        <end position="112"/>
    </location>
</feature>
<dbReference type="Proteomes" id="UP001303222">
    <property type="component" value="Unassembled WGS sequence"/>
</dbReference>
<sequence>MQLRRLLFIGLSALSVAEASYIHIGVNVPHHKNLGALARRADEDSSSADVNIEPTIKLPTPETTSSKAAPVTTTSVDPPAETSTTSKAVSPPPVVVTTTSSPAPVTTTTKPSNNDQPPVTTANPNGDIVSSTKGPLPTPSSSASGSDGSSNNDNQDTKSSTSVKPIIKTITQVITTTNEQGVATTMTSEALTTSTPPPGFASEKNSDKSGGGMSTQTRNIVIGVVVGVGGAIVLAGLGIVAWRIWGRKRQSDEADNLMEYNDAGKPEVGGSMAGRTPFQSTLESYHAPTHVNQASNF</sequence>
<feature type="domain" description="Mid2" evidence="4">
    <location>
        <begin position="183"/>
        <end position="237"/>
    </location>
</feature>
<dbReference type="InterPro" id="IPR007567">
    <property type="entry name" value="Mid2_dom"/>
</dbReference>
<evidence type="ECO:0000256" key="2">
    <source>
        <dbReference type="SAM" id="Phobius"/>
    </source>
</evidence>
<evidence type="ECO:0000259" key="4">
    <source>
        <dbReference type="Pfam" id="PF04478"/>
    </source>
</evidence>
<reference evidence="5" key="2">
    <citation type="submission" date="2023-06" db="EMBL/GenBank/DDBJ databases">
        <authorList>
            <consortium name="Lawrence Berkeley National Laboratory"/>
            <person name="Mondo S.J."/>
            <person name="Hensen N."/>
            <person name="Bonometti L."/>
            <person name="Westerberg I."/>
            <person name="Brannstrom I.O."/>
            <person name="Guillou S."/>
            <person name="Cros-Aarteil S."/>
            <person name="Calhoun S."/>
            <person name="Haridas S."/>
            <person name="Kuo A."/>
            <person name="Pangilinan J."/>
            <person name="Riley R."/>
            <person name="Labutti K."/>
            <person name="Andreopoulos B."/>
            <person name="Lipzen A."/>
            <person name="Chen C."/>
            <person name="Yanf M."/>
            <person name="Daum C."/>
            <person name="Ng V."/>
            <person name="Clum A."/>
            <person name="Steindorff A."/>
            <person name="Ohm R."/>
            <person name="Martin F."/>
            <person name="Silar P."/>
            <person name="Natvig D."/>
            <person name="Lalanne C."/>
            <person name="Gautier V."/>
            <person name="Ament-Velasquez S.L."/>
            <person name="Kruys A."/>
            <person name="Hutchinson M.I."/>
            <person name="Powell A.J."/>
            <person name="Barry K."/>
            <person name="Miller A.N."/>
            <person name="Grigoriev I.V."/>
            <person name="Debuchy R."/>
            <person name="Gladieux P."/>
            <person name="Thoren M.H."/>
            <person name="Johannesson H."/>
        </authorList>
    </citation>
    <scope>NUCLEOTIDE SEQUENCE</scope>
    <source>
        <strain evidence="5">CBS 626.80</strain>
    </source>
</reference>
<evidence type="ECO:0000256" key="3">
    <source>
        <dbReference type="SAM" id="SignalP"/>
    </source>
</evidence>
<protein>
    <recommendedName>
        <fullName evidence="4">Mid2 domain-containing protein</fullName>
    </recommendedName>
</protein>
<evidence type="ECO:0000313" key="6">
    <source>
        <dbReference type="Proteomes" id="UP001303222"/>
    </source>
</evidence>
<gene>
    <name evidence="5" type="ORF">QBC32DRAFT_152745</name>
</gene>
<keyword evidence="6" id="KW-1185">Reference proteome</keyword>
<feature type="region of interest" description="Disordered" evidence="1">
    <location>
        <begin position="187"/>
        <end position="214"/>
    </location>
</feature>
<accession>A0AAN6NTT4</accession>
<feature type="compositionally biased region" description="Low complexity" evidence="1">
    <location>
        <begin position="140"/>
        <end position="154"/>
    </location>
</feature>
<keyword evidence="2" id="KW-0812">Transmembrane</keyword>
<feature type="compositionally biased region" description="Polar residues" evidence="1">
    <location>
        <begin position="61"/>
        <end position="76"/>
    </location>
</feature>
<keyword evidence="2" id="KW-0472">Membrane</keyword>
<dbReference type="Pfam" id="PF04478">
    <property type="entry name" value="Mid2"/>
    <property type="match status" value="1"/>
</dbReference>
<comment type="caution">
    <text evidence="5">The sequence shown here is derived from an EMBL/GenBank/DDBJ whole genome shotgun (WGS) entry which is preliminary data.</text>
</comment>
<dbReference type="AlphaFoldDB" id="A0AAN6NTT4"/>
<keyword evidence="2" id="KW-1133">Transmembrane helix</keyword>
<feature type="transmembrane region" description="Helical" evidence="2">
    <location>
        <begin position="220"/>
        <end position="242"/>
    </location>
</feature>
<feature type="signal peptide" evidence="3">
    <location>
        <begin position="1"/>
        <end position="19"/>
    </location>
</feature>